<dbReference type="InterPro" id="IPR000571">
    <property type="entry name" value="Znf_CCCH"/>
</dbReference>
<dbReference type="AlphaFoldDB" id="A0ABD0VXK3"/>
<organism evidence="4 5">
    <name type="scientific">Umbra pygmaea</name>
    <name type="common">Eastern mudminnow</name>
    <dbReference type="NCBI Taxonomy" id="75934"/>
    <lineage>
        <taxon>Eukaryota</taxon>
        <taxon>Metazoa</taxon>
        <taxon>Chordata</taxon>
        <taxon>Craniata</taxon>
        <taxon>Vertebrata</taxon>
        <taxon>Euteleostomi</taxon>
        <taxon>Actinopterygii</taxon>
        <taxon>Neopterygii</taxon>
        <taxon>Teleostei</taxon>
        <taxon>Protacanthopterygii</taxon>
        <taxon>Esociformes</taxon>
        <taxon>Umbridae</taxon>
        <taxon>Umbra</taxon>
    </lineage>
</organism>
<dbReference type="GO" id="GO:0008270">
    <property type="term" value="F:zinc ion binding"/>
    <property type="evidence" value="ECO:0007669"/>
    <property type="project" value="UniProtKB-KW"/>
</dbReference>
<feature type="compositionally biased region" description="Basic residues" evidence="2">
    <location>
        <begin position="131"/>
        <end position="144"/>
    </location>
</feature>
<feature type="zinc finger region" description="C3H1-type" evidence="1">
    <location>
        <begin position="33"/>
        <end position="58"/>
    </location>
</feature>
<reference evidence="4 5" key="1">
    <citation type="submission" date="2024-06" db="EMBL/GenBank/DDBJ databases">
        <authorList>
            <person name="Pan Q."/>
            <person name="Wen M."/>
            <person name="Jouanno E."/>
            <person name="Zahm M."/>
            <person name="Klopp C."/>
            <person name="Cabau C."/>
            <person name="Louis A."/>
            <person name="Berthelot C."/>
            <person name="Parey E."/>
            <person name="Roest Crollius H."/>
            <person name="Montfort J."/>
            <person name="Robinson-Rechavi M."/>
            <person name="Bouchez O."/>
            <person name="Lampietro C."/>
            <person name="Lopez Roques C."/>
            <person name="Donnadieu C."/>
            <person name="Postlethwait J."/>
            <person name="Bobe J."/>
            <person name="Verreycken H."/>
            <person name="Guiguen Y."/>
        </authorList>
    </citation>
    <scope>NUCLEOTIDE SEQUENCE [LARGE SCALE GENOMIC DNA]</scope>
    <source>
        <strain evidence="4">Up_M1</strain>
        <tissue evidence="4">Testis</tissue>
    </source>
</reference>
<protein>
    <recommendedName>
        <fullName evidence="3">C3H1-type domain-containing protein</fullName>
    </recommendedName>
</protein>
<evidence type="ECO:0000256" key="1">
    <source>
        <dbReference type="PROSITE-ProRule" id="PRU00723"/>
    </source>
</evidence>
<feature type="region of interest" description="Disordered" evidence="2">
    <location>
        <begin position="309"/>
        <end position="330"/>
    </location>
</feature>
<accession>A0ABD0VXK3</accession>
<keyword evidence="1" id="KW-0479">Metal-binding</keyword>
<dbReference type="Pfam" id="PF18561">
    <property type="entry name" value="Regnase_1_C"/>
    <property type="match status" value="1"/>
</dbReference>
<evidence type="ECO:0000313" key="4">
    <source>
        <dbReference type="EMBL" id="KAL0961966.1"/>
    </source>
</evidence>
<keyword evidence="1" id="KW-0863">Zinc-finger</keyword>
<sequence>MYSFVNDKFMPPDDPLGRHGPTLDNFLRKVPQLPRKQPCPYGKKCTYGIKCKFDHPERAKQSSRSLADELREKAKLPVSLPKHLARGPGPISGCSLDEMVSQKPTVGQWNSSLKNAHTSENVLLLRGAHPSSHRSLSKKDKARRTSPTSLDPALPTGSQEHLDSGLGSFESQVSDSSSYCSGNAWYRTCHSRSTLSVRPQGSSLSCNNPACCCSNAQLSLGVTARYHQHLSPGQSMAPAGTYPTHNHPDVIPYCSPCYPAYGAPVFPGCMSQYSHAKDFHQQGRAQAPTHTYWSDPFGTYPQTLLSAAQGEQSKHWSDPNQTKTSPHGCERQEVRKKLLAIFNGRLVDKAMDKFPQLMDPQRLAAEILTLQSRGL</sequence>
<name>A0ABD0VXK3_UMBPY</name>
<dbReference type="EMBL" id="JAGEUA010000011">
    <property type="protein sequence ID" value="KAL0961966.1"/>
    <property type="molecule type" value="Genomic_DNA"/>
</dbReference>
<dbReference type="Proteomes" id="UP001557470">
    <property type="component" value="Unassembled WGS sequence"/>
</dbReference>
<feature type="region of interest" description="Disordered" evidence="2">
    <location>
        <begin position="127"/>
        <end position="169"/>
    </location>
</feature>
<dbReference type="InterPro" id="IPR051101">
    <property type="entry name" value="ZC3H12/N4BP1_RNase_Reg"/>
</dbReference>
<keyword evidence="5" id="KW-1185">Reference proteome</keyword>
<comment type="caution">
    <text evidence="4">The sequence shown here is derived from an EMBL/GenBank/DDBJ whole genome shotgun (WGS) entry which is preliminary data.</text>
</comment>
<proteinExistence type="predicted"/>
<dbReference type="PANTHER" id="PTHR12876">
    <property type="entry name" value="N4BP1-RELATED"/>
    <property type="match status" value="1"/>
</dbReference>
<dbReference type="PANTHER" id="PTHR12876:SF26">
    <property type="entry name" value="NEDD4-BINDING PROTEIN 1"/>
    <property type="match status" value="1"/>
</dbReference>
<feature type="domain" description="C3H1-type" evidence="3">
    <location>
        <begin position="33"/>
        <end position="58"/>
    </location>
</feature>
<evidence type="ECO:0000256" key="2">
    <source>
        <dbReference type="SAM" id="MobiDB-lite"/>
    </source>
</evidence>
<dbReference type="Gene3D" id="3.40.50.11980">
    <property type="match status" value="1"/>
</dbReference>
<dbReference type="InterPro" id="IPR040757">
    <property type="entry name" value="Regnase_1/ZC3H12_C"/>
</dbReference>
<evidence type="ECO:0000313" key="5">
    <source>
        <dbReference type="Proteomes" id="UP001557470"/>
    </source>
</evidence>
<gene>
    <name evidence="4" type="ORF">UPYG_G00333980</name>
</gene>
<evidence type="ECO:0000259" key="3">
    <source>
        <dbReference type="PROSITE" id="PS50103"/>
    </source>
</evidence>
<keyword evidence="1" id="KW-0862">Zinc</keyword>
<dbReference type="PROSITE" id="PS50103">
    <property type="entry name" value="ZF_C3H1"/>
    <property type="match status" value="1"/>
</dbReference>